<evidence type="ECO:0000313" key="2">
    <source>
        <dbReference type="Proteomes" id="UP000828390"/>
    </source>
</evidence>
<name>A0A9D4E8N2_DREPO</name>
<reference evidence="1" key="2">
    <citation type="submission" date="2020-11" db="EMBL/GenBank/DDBJ databases">
        <authorList>
            <person name="McCartney M.A."/>
            <person name="Auch B."/>
            <person name="Kono T."/>
            <person name="Mallez S."/>
            <person name="Becker A."/>
            <person name="Gohl D.M."/>
            <person name="Silverstein K.A.T."/>
            <person name="Koren S."/>
            <person name="Bechman K.B."/>
            <person name="Herman A."/>
            <person name="Abrahante J.E."/>
            <person name="Garbe J."/>
        </authorList>
    </citation>
    <scope>NUCLEOTIDE SEQUENCE</scope>
    <source>
        <strain evidence="1">Duluth1</strain>
        <tissue evidence="1">Whole animal</tissue>
    </source>
</reference>
<organism evidence="1 2">
    <name type="scientific">Dreissena polymorpha</name>
    <name type="common">Zebra mussel</name>
    <name type="synonym">Mytilus polymorpha</name>
    <dbReference type="NCBI Taxonomy" id="45954"/>
    <lineage>
        <taxon>Eukaryota</taxon>
        <taxon>Metazoa</taxon>
        <taxon>Spiralia</taxon>
        <taxon>Lophotrochozoa</taxon>
        <taxon>Mollusca</taxon>
        <taxon>Bivalvia</taxon>
        <taxon>Autobranchia</taxon>
        <taxon>Heteroconchia</taxon>
        <taxon>Euheterodonta</taxon>
        <taxon>Imparidentia</taxon>
        <taxon>Neoheterodontei</taxon>
        <taxon>Myida</taxon>
        <taxon>Dreissenoidea</taxon>
        <taxon>Dreissenidae</taxon>
        <taxon>Dreissena</taxon>
    </lineage>
</organism>
<dbReference type="AlphaFoldDB" id="A0A9D4E8N2"/>
<dbReference type="Proteomes" id="UP000828390">
    <property type="component" value="Unassembled WGS sequence"/>
</dbReference>
<keyword evidence="2" id="KW-1185">Reference proteome</keyword>
<protein>
    <submittedName>
        <fullName evidence="1">Uncharacterized protein</fullName>
    </submittedName>
</protein>
<dbReference type="EMBL" id="JAIWYP010000009">
    <property type="protein sequence ID" value="KAH3773717.1"/>
    <property type="molecule type" value="Genomic_DNA"/>
</dbReference>
<comment type="caution">
    <text evidence="1">The sequence shown here is derived from an EMBL/GenBank/DDBJ whole genome shotgun (WGS) entry which is preliminary data.</text>
</comment>
<sequence>MAPNNFGRVGSFPCHKGFTFHFEKRPPLSRVPIDLVSPHPQLPYSIIGFLEKQAVERVHDPCSPGFYSCLFLVYWKAALGDQS</sequence>
<reference evidence="1" key="1">
    <citation type="journal article" date="2019" name="bioRxiv">
        <title>The Genome of the Zebra Mussel, Dreissena polymorpha: A Resource for Invasive Species Research.</title>
        <authorList>
            <person name="McCartney M.A."/>
            <person name="Auch B."/>
            <person name="Kono T."/>
            <person name="Mallez S."/>
            <person name="Zhang Y."/>
            <person name="Obille A."/>
            <person name="Becker A."/>
            <person name="Abrahante J.E."/>
            <person name="Garbe J."/>
            <person name="Badalamenti J.P."/>
            <person name="Herman A."/>
            <person name="Mangelson H."/>
            <person name="Liachko I."/>
            <person name="Sullivan S."/>
            <person name="Sone E.D."/>
            <person name="Koren S."/>
            <person name="Silverstein K.A.T."/>
            <person name="Beckman K.B."/>
            <person name="Gohl D.M."/>
        </authorList>
    </citation>
    <scope>NUCLEOTIDE SEQUENCE</scope>
    <source>
        <strain evidence="1">Duluth1</strain>
        <tissue evidence="1">Whole animal</tissue>
    </source>
</reference>
<accession>A0A9D4E8N2</accession>
<gene>
    <name evidence="1" type="ORF">DPMN_175085</name>
</gene>
<proteinExistence type="predicted"/>
<evidence type="ECO:0000313" key="1">
    <source>
        <dbReference type="EMBL" id="KAH3773717.1"/>
    </source>
</evidence>